<dbReference type="EMBL" id="JAMWYS010000059">
    <property type="protein sequence ID" value="MCO4294700.1"/>
    <property type="molecule type" value="Genomic_DNA"/>
</dbReference>
<evidence type="ECO:0000259" key="2">
    <source>
        <dbReference type="Pfam" id="PF07929"/>
    </source>
</evidence>
<gene>
    <name evidence="3" type="ORF">NF867_17695</name>
</gene>
<dbReference type="Gene3D" id="3.10.290.30">
    <property type="entry name" value="MM3350-like"/>
    <property type="match status" value="1"/>
</dbReference>
<dbReference type="Pfam" id="PF07929">
    <property type="entry name" value="PRiA4_ORF3"/>
    <property type="match status" value="1"/>
</dbReference>
<dbReference type="SUPFAM" id="SSF159941">
    <property type="entry name" value="MM3350-like"/>
    <property type="match status" value="1"/>
</dbReference>
<accession>A0A9X2JF78</accession>
<feature type="compositionally biased region" description="Acidic residues" evidence="1">
    <location>
        <begin position="210"/>
        <end position="220"/>
    </location>
</feature>
<protein>
    <submittedName>
        <fullName evidence="3">Plasmid pRiA4b ORF-3 family protein</fullName>
    </submittedName>
</protein>
<dbReference type="AlphaFoldDB" id="A0A9X2JF78"/>
<sequence>MAIYRFRVAFEDYDAVREIDIKSNQTFEDFHYAIHKSINFDAGHPSSFYVSNDQWVKGEELAFMPAERKVSQGIKLMKDFKLSKFIDDPHQKFYYISNFDRPFDFHVELSKIFLEPEAGVEYPVCVKSTGDVPKQFRVSAVAAAANKDPLEVLEDEFDIEEPEELDEFGIDVEDFSSTTSSKSDDEDSQEESEAGEDDDEFGELGFGSGSDDEYGERDDY</sequence>
<dbReference type="InterPro" id="IPR012912">
    <property type="entry name" value="Plasmid_pRiA4b_Orf3-like"/>
</dbReference>
<evidence type="ECO:0000256" key="1">
    <source>
        <dbReference type="SAM" id="MobiDB-lite"/>
    </source>
</evidence>
<dbReference type="RefSeq" id="WP_252589732.1">
    <property type="nucleotide sequence ID" value="NZ_JAMWYS010000059.1"/>
</dbReference>
<evidence type="ECO:0000313" key="3">
    <source>
        <dbReference type="EMBL" id="MCO4294700.1"/>
    </source>
</evidence>
<dbReference type="InterPro" id="IPR024047">
    <property type="entry name" value="MM3350-like_sf"/>
</dbReference>
<dbReference type="Proteomes" id="UP001155182">
    <property type="component" value="Unassembled WGS sequence"/>
</dbReference>
<comment type="caution">
    <text evidence="3">The sequence shown here is derived from an EMBL/GenBank/DDBJ whole genome shotgun (WGS) entry which is preliminary data.</text>
</comment>
<evidence type="ECO:0000313" key="4">
    <source>
        <dbReference type="Proteomes" id="UP001155182"/>
    </source>
</evidence>
<proteinExistence type="predicted"/>
<reference evidence="3" key="1">
    <citation type="submission" date="2022-06" db="EMBL/GenBank/DDBJ databases">
        <title>Solitalea sp. MAHUQ-68 isolated from rhizospheric soil.</title>
        <authorList>
            <person name="Huq M.A."/>
        </authorList>
    </citation>
    <scope>NUCLEOTIDE SEQUENCE</scope>
    <source>
        <strain evidence="3">MAHUQ-68</strain>
    </source>
</reference>
<feature type="compositionally biased region" description="Acidic residues" evidence="1">
    <location>
        <begin position="184"/>
        <end position="202"/>
    </location>
</feature>
<keyword evidence="4" id="KW-1185">Reference proteome</keyword>
<feature type="compositionally biased region" description="Acidic residues" evidence="1">
    <location>
        <begin position="163"/>
        <end position="174"/>
    </location>
</feature>
<organism evidence="3 4">
    <name type="scientific">Solitalea agri</name>
    <dbReference type="NCBI Taxonomy" id="2953739"/>
    <lineage>
        <taxon>Bacteria</taxon>
        <taxon>Pseudomonadati</taxon>
        <taxon>Bacteroidota</taxon>
        <taxon>Sphingobacteriia</taxon>
        <taxon>Sphingobacteriales</taxon>
        <taxon>Sphingobacteriaceae</taxon>
        <taxon>Solitalea</taxon>
    </lineage>
</organism>
<feature type="domain" description="Plasmid pRiA4b Orf3-like" evidence="2">
    <location>
        <begin position="4"/>
        <end position="134"/>
    </location>
</feature>
<feature type="region of interest" description="Disordered" evidence="1">
    <location>
        <begin position="163"/>
        <end position="220"/>
    </location>
</feature>
<name>A0A9X2JF78_9SPHI</name>